<evidence type="ECO:0000313" key="2">
    <source>
        <dbReference type="EMBL" id="CAA9536468.1"/>
    </source>
</evidence>
<organism evidence="2">
    <name type="scientific">uncultured Sphingomonadaceae bacterium</name>
    <dbReference type="NCBI Taxonomy" id="169976"/>
    <lineage>
        <taxon>Bacteria</taxon>
        <taxon>Pseudomonadati</taxon>
        <taxon>Pseudomonadota</taxon>
        <taxon>Alphaproteobacteria</taxon>
        <taxon>Sphingomonadales</taxon>
        <taxon>Sphingomonadaceae</taxon>
        <taxon>environmental samples</taxon>
    </lineage>
</organism>
<reference evidence="2" key="1">
    <citation type="submission" date="2020-02" db="EMBL/GenBank/DDBJ databases">
        <authorList>
            <person name="Meier V. D."/>
        </authorList>
    </citation>
    <scope>NUCLEOTIDE SEQUENCE</scope>
    <source>
        <strain evidence="2">AVDCRST_MAG91</strain>
    </source>
</reference>
<keyword evidence="1" id="KW-1133">Transmembrane helix</keyword>
<evidence type="ECO:0000256" key="1">
    <source>
        <dbReference type="SAM" id="Phobius"/>
    </source>
</evidence>
<protein>
    <recommendedName>
        <fullName evidence="3">PepSY domain-containing protein</fullName>
    </recommendedName>
</protein>
<proteinExistence type="predicted"/>
<keyword evidence="1" id="KW-0472">Membrane</keyword>
<gene>
    <name evidence="2" type="ORF">AVDCRST_MAG91-3426</name>
</gene>
<accession>A0A6J4U1M7</accession>
<name>A0A6J4U1M7_9SPHN</name>
<dbReference type="AlphaFoldDB" id="A0A6J4U1M7"/>
<feature type="transmembrane region" description="Helical" evidence="1">
    <location>
        <begin position="31"/>
        <end position="53"/>
    </location>
</feature>
<evidence type="ECO:0008006" key="3">
    <source>
        <dbReference type="Google" id="ProtNLM"/>
    </source>
</evidence>
<feature type="non-terminal residue" evidence="2">
    <location>
        <position position="57"/>
    </location>
</feature>
<dbReference type="EMBL" id="CADCVX010000594">
    <property type="protein sequence ID" value="CAA9536468.1"/>
    <property type="molecule type" value="Genomic_DNA"/>
</dbReference>
<sequence>MNALPPDFIVKTPRRVSTGGRGRRVLVQLHLWLGLVVGGVWALQGLTGAMLVFHREV</sequence>
<keyword evidence="1" id="KW-0812">Transmembrane</keyword>